<dbReference type="Proteomes" id="UP000033847">
    <property type="component" value="Unassembled WGS sequence"/>
</dbReference>
<dbReference type="AlphaFoldDB" id="A0A0G0YS62"/>
<keyword evidence="1" id="KW-1133">Transmembrane helix</keyword>
<proteinExistence type="predicted"/>
<keyword evidence="1" id="KW-0472">Membrane</keyword>
<evidence type="ECO:0000256" key="1">
    <source>
        <dbReference type="SAM" id="Phobius"/>
    </source>
</evidence>
<evidence type="ECO:0000313" key="2">
    <source>
        <dbReference type="EMBL" id="KKS39444.1"/>
    </source>
</evidence>
<gene>
    <name evidence="2" type="ORF">UV00_C0001G0012</name>
</gene>
<keyword evidence="1" id="KW-0812">Transmembrane</keyword>
<comment type="caution">
    <text evidence="2">The sequence shown here is derived from an EMBL/GenBank/DDBJ whole genome shotgun (WGS) entry which is preliminary data.</text>
</comment>
<accession>A0A0G0YS62</accession>
<evidence type="ECO:0000313" key="3">
    <source>
        <dbReference type="Proteomes" id="UP000033847"/>
    </source>
</evidence>
<dbReference type="EMBL" id="LCCU01000001">
    <property type="protein sequence ID" value="KKS39444.1"/>
    <property type="molecule type" value="Genomic_DNA"/>
</dbReference>
<feature type="transmembrane region" description="Helical" evidence="1">
    <location>
        <begin position="99"/>
        <end position="116"/>
    </location>
</feature>
<organism evidence="2 3">
    <name type="scientific">candidate division WWE3 bacterium GW2011_GWF1_42_14</name>
    <dbReference type="NCBI Taxonomy" id="1619138"/>
    <lineage>
        <taxon>Bacteria</taxon>
        <taxon>Katanobacteria</taxon>
    </lineage>
</organism>
<feature type="transmembrane region" description="Helical" evidence="1">
    <location>
        <begin position="25"/>
        <end position="44"/>
    </location>
</feature>
<feature type="transmembrane region" description="Helical" evidence="1">
    <location>
        <begin position="50"/>
        <end position="66"/>
    </location>
</feature>
<name>A0A0G0YS62_UNCKA</name>
<sequence>MKKSITKLVSNLPKSLYKLYRKSKIDFWLLTCFVVIVIGDLLFSGYIINFVFWLYFTFWFILWLRFKFRVEVIYTAAIVGLCLIPLVLLLDLKVLAEKLSTWALFLFFFGTAILLVRKEY</sequence>
<protein>
    <submittedName>
        <fullName evidence="2">Uncharacterized protein</fullName>
    </submittedName>
</protein>
<reference evidence="2 3" key="1">
    <citation type="journal article" date="2015" name="Nature">
        <title>rRNA introns, odd ribosomes, and small enigmatic genomes across a large radiation of phyla.</title>
        <authorList>
            <person name="Brown C.T."/>
            <person name="Hug L.A."/>
            <person name="Thomas B.C."/>
            <person name="Sharon I."/>
            <person name="Castelle C.J."/>
            <person name="Singh A."/>
            <person name="Wilkins M.J."/>
            <person name="Williams K.H."/>
            <person name="Banfield J.F."/>
        </authorList>
    </citation>
    <scope>NUCLEOTIDE SEQUENCE [LARGE SCALE GENOMIC DNA]</scope>
</reference>
<feature type="transmembrane region" description="Helical" evidence="1">
    <location>
        <begin position="73"/>
        <end position="93"/>
    </location>
</feature>